<keyword evidence="4" id="KW-1185">Reference proteome</keyword>
<organism evidence="3 4">
    <name type="scientific">Svornostia abyssi</name>
    <dbReference type="NCBI Taxonomy" id="2898438"/>
    <lineage>
        <taxon>Bacteria</taxon>
        <taxon>Bacillati</taxon>
        <taxon>Actinomycetota</taxon>
        <taxon>Thermoleophilia</taxon>
        <taxon>Solirubrobacterales</taxon>
        <taxon>Baekduiaceae</taxon>
        <taxon>Svornostia</taxon>
    </lineage>
</organism>
<dbReference type="Gene3D" id="3.40.1620.10">
    <property type="entry name" value="YefM-like domain"/>
    <property type="match status" value="1"/>
</dbReference>
<dbReference type="InterPro" id="IPR006442">
    <property type="entry name" value="Antitoxin_Phd/YefM"/>
</dbReference>
<sequence length="85" mass="9253">MADRVIPQRELRNNIAAILRAAEAGETFTVTVRGRPVARLGPPEGPRVDVDRATMRRILASPIDADLARELDEAEAPVGDPWPDA</sequence>
<protein>
    <recommendedName>
        <fullName evidence="2">Antitoxin</fullName>
    </recommendedName>
</protein>
<dbReference type="RefSeq" id="WP_353866012.1">
    <property type="nucleotide sequence ID" value="NZ_CP088295.1"/>
</dbReference>
<comment type="function">
    <text evidence="2">Antitoxin component of a type II toxin-antitoxin (TA) system.</text>
</comment>
<comment type="similarity">
    <text evidence="1 2">Belongs to the phD/YefM antitoxin family.</text>
</comment>
<dbReference type="NCBIfam" id="TIGR01552">
    <property type="entry name" value="phd_fam"/>
    <property type="match status" value="1"/>
</dbReference>
<dbReference type="SUPFAM" id="SSF143120">
    <property type="entry name" value="YefM-like"/>
    <property type="match status" value="1"/>
</dbReference>
<dbReference type="EMBL" id="CP088295">
    <property type="protein sequence ID" value="UUY05566.1"/>
    <property type="molecule type" value="Genomic_DNA"/>
</dbReference>
<evidence type="ECO:0000256" key="1">
    <source>
        <dbReference type="ARBA" id="ARBA00009981"/>
    </source>
</evidence>
<evidence type="ECO:0000313" key="3">
    <source>
        <dbReference type="EMBL" id="UUY05566.1"/>
    </source>
</evidence>
<dbReference type="Proteomes" id="UP001058860">
    <property type="component" value="Chromosome"/>
</dbReference>
<reference evidence="4" key="1">
    <citation type="submission" date="2021-11" db="EMBL/GenBank/DDBJ databases">
        <title>Cultivation dependent microbiological survey of springs from the worlds oldest radium mine currently devoted to the extraction of radon-saturated water.</title>
        <authorList>
            <person name="Kapinusova G."/>
            <person name="Smrhova T."/>
            <person name="Strejcek M."/>
            <person name="Suman J."/>
            <person name="Jani K."/>
            <person name="Pajer P."/>
            <person name="Uhlik O."/>
        </authorList>
    </citation>
    <scope>NUCLEOTIDE SEQUENCE [LARGE SCALE GENOMIC DNA]</scope>
    <source>
        <strain evidence="4">J379</strain>
    </source>
</reference>
<dbReference type="InterPro" id="IPR036165">
    <property type="entry name" value="YefM-like_sf"/>
</dbReference>
<accession>A0ABY5PLK3</accession>
<evidence type="ECO:0000313" key="4">
    <source>
        <dbReference type="Proteomes" id="UP001058860"/>
    </source>
</evidence>
<dbReference type="Pfam" id="PF02604">
    <property type="entry name" value="PhdYeFM_antitox"/>
    <property type="match status" value="1"/>
</dbReference>
<gene>
    <name evidence="3" type="ORF">LRS13_08620</name>
</gene>
<proteinExistence type="inferred from homology"/>
<evidence type="ECO:0000256" key="2">
    <source>
        <dbReference type="RuleBase" id="RU362080"/>
    </source>
</evidence>
<name>A0ABY5PLK3_9ACTN</name>